<evidence type="ECO:0000313" key="3">
    <source>
        <dbReference type="EMBL" id="GGO03640.1"/>
    </source>
</evidence>
<dbReference type="PIRSF" id="PIRSF001235">
    <property type="entry name" value="Amidase_carbamoylase"/>
    <property type="match status" value="1"/>
</dbReference>
<name>A0ABQ2L7K5_9BACL</name>
<reference evidence="4" key="1">
    <citation type="journal article" date="2019" name="Int. J. Syst. Evol. Microbiol.">
        <title>The Global Catalogue of Microorganisms (GCM) 10K type strain sequencing project: providing services to taxonomists for standard genome sequencing and annotation.</title>
        <authorList>
            <consortium name="The Broad Institute Genomics Platform"/>
            <consortium name="The Broad Institute Genome Sequencing Center for Infectious Disease"/>
            <person name="Wu L."/>
            <person name="Ma J."/>
        </authorList>
    </citation>
    <scope>NUCLEOTIDE SEQUENCE [LARGE SCALE GENOMIC DNA]</scope>
    <source>
        <strain evidence="4">CGMCC 1.6964</strain>
    </source>
</reference>
<dbReference type="NCBIfam" id="NF006768">
    <property type="entry name" value="PRK09290.1-1"/>
    <property type="match status" value="1"/>
</dbReference>
<dbReference type="InterPro" id="IPR002933">
    <property type="entry name" value="Peptidase_M20"/>
</dbReference>
<protein>
    <submittedName>
        <fullName evidence="3">Allantoate amidohydrolase</fullName>
    </submittedName>
</protein>
<organism evidence="3 4">
    <name type="scientific">Saccharibacillus kuerlensis</name>
    <dbReference type="NCBI Taxonomy" id="459527"/>
    <lineage>
        <taxon>Bacteria</taxon>
        <taxon>Bacillati</taxon>
        <taxon>Bacillota</taxon>
        <taxon>Bacilli</taxon>
        <taxon>Bacillales</taxon>
        <taxon>Paenibacillaceae</taxon>
        <taxon>Saccharibacillus</taxon>
    </lineage>
</organism>
<dbReference type="SUPFAM" id="SSF53187">
    <property type="entry name" value="Zn-dependent exopeptidases"/>
    <property type="match status" value="1"/>
</dbReference>
<comment type="caution">
    <text evidence="3">The sequence shown here is derived from an EMBL/GenBank/DDBJ whole genome shotgun (WGS) entry which is preliminary data.</text>
</comment>
<dbReference type="Gene3D" id="3.40.630.10">
    <property type="entry name" value="Zn peptidases"/>
    <property type="match status" value="1"/>
</dbReference>
<dbReference type="PANTHER" id="PTHR32494:SF5">
    <property type="entry name" value="ALLANTOATE AMIDOHYDROLASE"/>
    <property type="match status" value="1"/>
</dbReference>
<dbReference type="EMBL" id="BMLN01000008">
    <property type="protein sequence ID" value="GGO03640.1"/>
    <property type="molecule type" value="Genomic_DNA"/>
</dbReference>
<dbReference type="Pfam" id="PF01546">
    <property type="entry name" value="Peptidase_M20"/>
    <property type="match status" value="1"/>
</dbReference>
<dbReference type="InterPro" id="IPR036264">
    <property type="entry name" value="Bact_exopeptidase_dim_dom"/>
</dbReference>
<dbReference type="Proteomes" id="UP000606653">
    <property type="component" value="Unassembled WGS sequence"/>
</dbReference>
<sequence>MMIEQPKMSALSEQVESMVEWLASHGGDGQGGVTRLLYDPSWRSAQKAIEAKMNELGLLPRYDDVGNLFGRLAGRDPQADVVLTGSHVDTVTGGGKYDGAYGIVAGLIAVDYLKTHYGPPLKPIEVVSLCEEEGSRFPLTYWGSGSITGAKNREAAVGVEDSAGVSLEEAMCEAGFGFGLHPRPERRDLECFIELHIEQGEVLERENKSIGLVSHIVGQRRYDITVYGESNHAGTTPMQWRRDALLTAAELIRVVINRAKADDEGLVATVGRMDVKPNVGNVIPREVTFSLDVRHGEAERIHAFCEECFREFEKLATEQGTNIEIHQWMDEPPVAMDRALGKTAEEIMEKEGVSFKKMTSGAGHDSQVFGTFCPTALLFVPSRGGISHSPAEFTKTEDLERGVRLLIDLLYKVAY</sequence>
<dbReference type="CDD" id="cd03884">
    <property type="entry name" value="M20_bAS"/>
    <property type="match status" value="1"/>
</dbReference>
<dbReference type="Gene3D" id="3.30.70.360">
    <property type="match status" value="1"/>
</dbReference>
<proteinExistence type="inferred from homology"/>
<evidence type="ECO:0000313" key="4">
    <source>
        <dbReference type="Proteomes" id="UP000606653"/>
    </source>
</evidence>
<dbReference type="PANTHER" id="PTHR32494">
    <property type="entry name" value="ALLANTOATE DEIMINASE-RELATED"/>
    <property type="match status" value="1"/>
</dbReference>
<keyword evidence="4" id="KW-1185">Reference proteome</keyword>
<dbReference type="InterPro" id="IPR010158">
    <property type="entry name" value="Amidase_Cbmase"/>
</dbReference>
<dbReference type="NCBIfam" id="NF006771">
    <property type="entry name" value="PRK09290.1-5"/>
    <property type="match status" value="1"/>
</dbReference>
<comment type="similarity">
    <text evidence="1">Belongs to the peptidase M20 family.</text>
</comment>
<dbReference type="SUPFAM" id="SSF55031">
    <property type="entry name" value="Bacterial exopeptidase dimerisation domain"/>
    <property type="match status" value="1"/>
</dbReference>
<accession>A0ABQ2L7K5</accession>
<keyword evidence="2" id="KW-0378">Hydrolase</keyword>
<evidence type="ECO:0000256" key="1">
    <source>
        <dbReference type="ARBA" id="ARBA00006153"/>
    </source>
</evidence>
<evidence type="ECO:0000256" key="2">
    <source>
        <dbReference type="ARBA" id="ARBA00022801"/>
    </source>
</evidence>
<gene>
    <name evidence="3" type="primary">pucF</name>
    <name evidence="3" type="ORF">GCM10010969_28000</name>
</gene>
<dbReference type="NCBIfam" id="TIGR01879">
    <property type="entry name" value="hydantase"/>
    <property type="match status" value="1"/>
</dbReference>